<dbReference type="EMBL" id="OJIN01000107">
    <property type="protein sequence ID" value="SPD73771.1"/>
    <property type="molecule type" value="Genomic_DNA"/>
</dbReference>
<sequence>MHNISPENPIENQIDLPLLKQHARVWARRYPAIYQISLYRSTDKEFTYVLLVQAQENHQSYQEFLNVWSEHPGSMQFDQVIANEIRSVGLNKTADFIEKWIVITKKERSFDKFVLIDSRVILFKKPVPTITKTPHLSVEWQDKTTQSACFNCAITLIDLIYIMACDKGYNDTLWQLWQAIELDKTGINVPFRDG</sequence>
<protein>
    <submittedName>
        <fullName evidence="1">Uncharacterized protein</fullName>
    </submittedName>
</protein>
<reference evidence="1" key="1">
    <citation type="submission" date="2018-01" db="EMBL/GenBank/DDBJ databases">
        <authorList>
            <person name="Regsiter A."/>
            <person name="William W."/>
        </authorList>
    </citation>
    <scope>NUCLEOTIDE SEQUENCE</scope>
    <source>
        <strain evidence="1">TRIP AH-1</strain>
    </source>
</reference>
<name>A0A445MWP8_9BACT</name>
<evidence type="ECO:0000313" key="1">
    <source>
        <dbReference type="EMBL" id="SPD73771.1"/>
    </source>
</evidence>
<accession>A0A445MWP8</accession>
<organism evidence="1">
    <name type="scientific">uncultured Desulfobacterium sp</name>
    <dbReference type="NCBI Taxonomy" id="201089"/>
    <lineage>
        <taxon>Bacteria</taxon>
        <taxon>Pseudomonadati</taxon>
        <taxon>Thermodesulfobacteriota</taxon>
        <taxon>Desulfobacteria</taxon>
        <taxon>Desulfobacterales</taxon>
        <taxon>Desulfobacteriaceae</taxon>
        <taxon>Desulfobacterium</taxon>
        <taxon>environmental samples</taxon>
    </lineage>
</organism>
<gene>
    <name evidence="1" type="ORF">PITCH_A1950004</name>
</gene>
<dbReference type="AlphaFoldDB" id="A0A445MWP8"/>
<proteinExistence type="predicted"/>